<dbReference type="HOGENOM" id="CLU_848936_0_0_3"/>
<keyword evidence="3" id="KW-1185">Reference proteome</keyword>
<dbReference type="KEGG" id="amr:AM1_2499"/>
<evidence type="ECO:0000313" key="3">
    <source>
        <dbReference type="Proteomes" id="UP000000268"/>
    </source>
</evidence>
<feature type="signal peptide" evidence="1">
    <location>
        <begin position="1"/>
        <end position="22"/>
    </location>
</feature>
<dbReference type="InterPro" id="IPR019853">
    <property type="entry name" value="GldB-like"/>
</dbReference>
<protein>
    <submittedName>
        <fullName evidence="2">Uncharacterized protein</fullName>
    </submittedName>
</protein>
<evidence type="ECO:0000313" key="2">
    <source>
        <dbReference type="EMBL" id="ABW27507.1"/>
    </source>
</evidence>
<dbReference type="Proteomes" id="UP000000268">
    <property type="component" value="Chromosome"/>
</dbReference>
<dbReference type="EMBL" id="CP000828">
    <property type="protein sequence ID" value="ABW27507.1"/>
    <property type="molecule type" value="Genomic_DNA"/>
</dbReference>
<sequence length="327" mass="37286">MQKWMSLVVCVPAAVMTPQVYAQEQQARPFQVVRLDQAFDQALQAAPTPPTQSDITRLAQVIAEHQPIYARLGHNAPKLYAKIAFSNHAIAQDNVRTRAYFNQRDLTQEVKRLRQKTIKALGIQPRYPTVYYLAYGYRRGTNAQTQSGATTKDGKTHVYLNLVALARQRHWESAIVHETIHTLQGLVLPKETTLLTRTMLEGVPTYLAQAIQGHLSDADAMFWSPEQWQAAEKHRQAIIQAFAQQRHVTDPQQMTTFLQLHKPLQSVPGAPDRTGYYVGFLAVKAWVRQNPERPLQELLSVSPKEFWQALEQDMQNISVTQRDRTIL</sequence>
<keyword evidence="1" id="KW-0732">Signal</keyword>
<accession>B0C4B6</accession>
<gene>
    <name evidence="2" type="ordered locus">AM1_2499</name>
</gene>
<proteinExistence type="predicted"/>
<dbReference type="AlphaFoldDB" id="B0C4B6"/>
<evidence type="ECO:0000256" key="1">
    <source>
        <dbReference type="SAM" id="SignalP"/>
    </source>
</evidence>
<organism evidence="2 3">
    <name type="scientific">Acaryochloris marina (strain MBIC 11017)</name>
    <dbReference type="NCBI Taxonomy" id="329726"/>
    <lineage>
        <taxon>Bacteria</taxon>
        <taxon>Bacillati</taxon>
        <taxon>Cyanobacteriota</taxon>
        <taxon>Cyanophyceae</taxon>
        <taxon>Acaryochloridales</taxon>
        <taxon>Acaryochloridaceae</taxon>
        <taxon>Acaryochloris</taxon>
    </lineage>
</organism>
<dbReference type="Pfam" id="PF25594">
    <property type="entry name" value="GldB_lipo"/>
    <property type="match status" value="1"/>
</dbReference>
<feature type="chain" id="PRO_5002748435" evidence="1">
    <location>
        <begin position="23"/>
        <end position="327"/>
    </location>
</feature>
<reference evidence="2 3" key="1">
    <citation type="journal article" date="2008" name="Proc. Natl. Acad. Sci. U.S.A.">
        <title>Niche adaptation and genome expansion in the chlorophyll d-producing cyanobacterium Acaryochloris marina.</title>
        <authorList>
            <person name="Swingley W.D."/>
            <person name="Chen M."/>
            <person name="Cheung P.C."/>
            <person name="Conrad A.L."/>
            <person name="Dejesa L.C."/>
            <person name="Hao J."/>
            <person name="Honchak B.M."/>
            <person name="Karbach L.E."/>
            <person name="Kurdoglu A."/>
            <person name="Lahiri S."/>
            <person name="Mastrian S.D."/>
            <person name="Miyashita H."/>
            <person name="Page L."/>
            <person name="Ramakrishna P."/>
            <person name="Satoh S."/>
            <person name="Sattley W.M."/>
            <person name="Shimada Y."/>
            <person name="Taylor H.L."/>
            <person name="Tomo T."/>
            <person name="Tsuchiya T."/>
            <person name="Wang Z.T."/>
            <person name="Raymond J."/>
            <person name="Mimuro M."/>
            <person name="Blankenship R.E."/>
            <person name="Touchman J.W."/>
        </authorList>
    </citation>
    <scope>NUCLEOTIDE SEQUENCE [LARGE SCALE GENOMIC DNA]</scope>
    <source>
        <strain evidence="3">MBIC 11017</strain>
    </source>
</reference>
<name>B0C4B6_ACAM1</name>